<feature type="chain" id="PRO_5017490196" description="Probable endolytic peptidoglycan transglycosylase RlpA" evidence="3">
    <location>
        <begin position="40"/>
        <end position="145"/>
    </location>
</feature>
<sequence length="145" mass="15634" precursor="true">MPYRFTPSLPVTVTRATKSIAIASVVALCLSSCASSAPAFGEKGYTEEGKASYYARKFQGRKMANGDPYRRGKLTAAHKTLPFGTKVKVTNLQTNETVKVKITDRGPFVRGRIVDLSESAAKRVGMLKSGVVPVKVKVVKPAKSK</sequence>
<comment type="function">
    <text evidence="3">Lytic transglycosylase with a strong preference for naked glycan strands that lack stem peptides.</text>
</comment>
<dbReference type="CDD" id="cd22268">
    <property type="entry name" value="DPBB_RlpA-like"/>
    <property type="match status" value="1"/>
</dbReference>
<evidence type="ECO:0000313" key="7">
    <source>
        <dbReference type="Proteomes" id="UP000266005"/>
    </source>
</evidence>
<dbReference type="EMBL" id="QWGE01000003">
    <property type="protein sequence ID" value="RIJ37883.1"/>
    <property type="molecule type" value="Genomic_DNA"/>
</dbReference>
<evidence type="ECO:0000256" key="3">
    <source>
        <dbReference type="HAMAP-Rule" id="MF_02071"/>
    </source>
</evidence>
<reference evidence="7" key="1">
    <citation type="submission" date="2018-08" db="EMBL/GenBank/DDBJ databases">
        <title>Mucilaginibacter sp. MYSH2.</title>
        <authorList>
            <person name="Seo T."/>
        </authorList>
    </citation>
    <scope>NUCLEOTIDE SEQUENCE [LARGE SCALE GENOMIC DNA]</scope>
    <source>
        <strain evidence="7">KIRAN</strain>
    </source>
</reference>
<dbReference type="Pfam" id="PF03330">
    <property type="entry name" value="DPBB_1"/>
    <property type="match status" value="1"/>
</dbReference>
<accession>A0A399S689</accession>
<proteinExistence type="inferred from homology"/>
<dbReference type="GO" id="GO:0071555">
    <property type="term" value="P:cell wall organization"/>
    <property type="evidence" value="ECO:0007669"/>
    <property type="project" value="UniProtKB-KW"/>
</dbReference>
<dbReference type="SUPFAM" id="SSF50685">
    <property type="entry name" value="Barwin-like endoglucanases"/>
    <property type="match status" value="1"/>
</dbReference>
<evidence type="ECO:0000313" key="6">
    <source>
        <dbReference type="EMBL" id="RIJ37883.1"/>
    </source>
</evidence>
<dbReference type="GO" id="GO:0008932">
    <property type="term" value="F:lytic endotransglycosylase activity"/>
    <property type="evidence" value="ECO:0007669"/>
    <property type="project" value="UniProtKB-UniRule"/>
</dbReference>
<dbReference type="PANTHER" id="PTHR34183">
    <property type="entry name" value="ENDOLYTIC PEPTIDOGLYCAN TRANSGLYCOSYLASE RLPA"/>
    <property type="match status" value="1"/>
</dbReference>
<dbReference type="InterPro" id="IPR034718">
    <property type="entry name" value="RlpA"/>
</dbReference>
<feature type="domain" description="RlpA-like protein double-psi beta-barrel" evidence="5">
    <location>
        <begin position="47"/>
        <end position="136"/>
    </location>
</feature>
<keyword evidence="3" id="KW-0732">Signal</keyword>
<dbReference type="OrthoDB" id="9779128at2"/>
<keyword evidence="7" id="KW-1185">Reference proteome</keyword>
<feature type="signal peptide" evidence="3">
    <location>
        <begin position="1"/>
        <end position="39"/>
    </location>
</feature>
<dbReference type="InterPro" id="IPR009009">
    <property type="entry name" value="RlpA-like_DPBB"/>
</dbReference>
<dbReference type="InterPro" id="IPR012997">
    <property type="entry name" value="RplA"/>
</dbReference>
<dbReference type="InterPro" id="IPR036908">
    <property type="entry name" value="RlpA-like_sf"/>
</dbReference>
<comment type="caution">
    <text evidence="6">The sequence shown here is derived from an EMBL/GenBank/DDBJ whole genome shotgun (WGS) entry which is preliminary data.</text>
</comment>
<evidence type="ECO:0000259" key="5">
    <source>
        <dbReference type="Pfam" id="PF03330"/>
    </source>
</evidence>
<evidence type="ECO:0000256" key="4">
    <source>
        <dbReference type="RuleBase" id="RU003495"/>
    </source>
</evidence>
<evidence type="ECO:0000256" key="2">
    <source>
        <dbReference type="ARBA" id="ARBA00023316"/>
    </source>
</evidence>
<name>A0A399S689_9BACT</name>
<keyword evidence="2 3" id="KW-0961">Cell wall biogenesis/degradation</keyword>
<dbReference type="NCBIfam" id="TIGR00413">
    <property type="entry name" value="rlpA"/>
    <property type="match status" value="1"/>
</dbReference>
<dbReference type="AlphaFoldDB" id="A0A399S689"/>
<dbReference type="PANTHER" id="PTHR34183:SF1">
    <property type="entry name" value="ENDOLYTIC PEPTIDOGLYCAN TRANSGLYCOSYLASE RLPA"/>
    <property type="match status" value="1"/>
</dbReference>
<keyword evidence="1 3" id="KW-0456">Lyase</keyword>
<gene>
    <name evidence="3" type="primary">rlpA</name>
    <name evidence="6" type="ORF">D1627_10690</name>
</gene>
<dbReference type="Proteomes" id="UP000266005">
    <property type="component" value="Unassembled WGS sequence"/>
</dbReference>
<dbReference type="EC" id="4.2.2.-" evidence="3"/>
<comment type="similarity">
    <text evidence="3 4">Belongs to the RlpA family.</text>
</comment>
<evidence type="ECO:0000256" key="1">
    <source>
        <dbReference type="ARBA" id="ARBA00023239"/>
    </source>
</evidence>
<protein>
    <recommendedName>
        <fullName evidence="3">Probable endolytic peptidoglycan transglycosylase RlpA</fullName>
        <ecNumber evidence="3">4.2.2.-</ecNumber>
    </recommendedName>
</protein>
<dbReference type="HAMAP" id="MF_02071">
    <property type="entry name" value="RlpA"/>
    <property type="match status" value="1"/>
</dbReference>
<dbReference type="GO" id="GO:0000270">
    <property type="term" value="P:peptidoglycan metabolic process"/>
    <property type="evidence" value="ECO:0007669"/>
    <property type="project" value="UniProtKB-UniRule"/>
</dbReference>
<organism evidence="6 7">
    <name type="scientific">Pontibacter oryzae</name>
    <dbReference type="NCBI Taxonomy" id="2304593"/>
    <lineage>
        <taxon>Bacteria</taxon>
        <taxon>Pseudomonadati</taxon>
        <taxon>Bacteroidota</taxon>
        <taxon>Cytophagia</taxon>
        <taxon>Cytophagales</taxon>
        <taxon>Hymenobacteraceae</taxon>
        <taxon>Pontibacter</taxon>
    </lineage>
</organism>
<dbReference type="Gene3D" id="2.40.40.10">
    <property type="entry name" value="RlpA-like domain"/>
    <property type="match status" value="1"/>
</dbReference>